<dbReference type="OrthoDB" id="6749511at2759"/>
<name>A0A9P0B274_BRAAE</name>
<keyword evidence="3" id="KW-1185">Reference proteome</keyword>
<feature type="region of interest" description="Disordered" evidence="1">
    <location>
        <begin position="218"/>
        <end position="238"/>
    </location>
</feature>
<organism evidence="2 3">
    <name type="scientific">Brassicogethes aeneus</name>
    <name type="common">Rape pollen beetle</name>
    <name type="synonym">Meligethes aeneus</name>
    <dbReference type="NCBI Taxonomy" id="1431903"/>
    <lineage>
        <taxon>Eukaryota</taxon>
        <taxon>Metazoa</taxon>
        <taxon>Ecdysozoa</taxon>
        <taxon>Arthropoda</taxon>
        <taxon>Hexapoda</taxon>
        <taxon>Insecta</taxon>
        <taxon>Pterygota</taxon>
        <taxon>Neoptera</taxon>
        <taxon>Endopterygota</taxon>
        <taxon>Coleoptera</taxon>
        <taxon>Polyphaga</taxon>
        <taxon>Cucujiformia</taxon>
        <taxon>Nitidulidae</taxon>
        <taxon>Meligethinae</taxon>
        <taxon>Brassicogethes</taxon>
    </lineage>
</organism>
<accession>A0A9P0B274</accession>
<protein>
    <submittedName>
        <fullName evidence="2">Uncharacterized protein</fullName>
    </submittedName>
</protein>
<dbReference type="Proteomes" id="UP001154078">
    <property type="component" value="Chromosome 3"/>
</dbReference>
<evidence type="ECO:0000256" key="1">
    <source>
        <dbReference type="SAM" id="MobiDB-lite"/>
    </source>
</evidence>
<reference evidence="2" key="1">
    <citation type="submission" date="2021-12" db="EMBL/GenBank/DDBJ databases">
        <authorList>
            <person name="King R."/>
        </authorList>
    </citation>
    <scope>NUCLEOTIDE SEQUENCE</scope>
</reference>
<dbReference type="EMBL" id="OV121134">
    <property type="protein sequence ID" value="CAH0553869.1"/>
    <property type="molecule type" value="Genomic_DNA"/>
</dbReference>
<evidence type="ECO:0000313" key="3">
    <source>
        <dbReference type="Proteomes" id="UP001154078"/>
    </source>
</evidence>
<dbReference type="AlphaFoldDB" id="A0A9P0B274"/>
<gene>
    <name evidence="2" type="ORF">MELIAE_LOCUS5761</name>
</gene>
<evidence type="ECO:0000313" key="2">
    <source>
        <dbReference type="EMBL" id="CAH0553869.1"/>
    </source>
</evidence>
<sequence>MAGKPELSAAPGVQNVVVYVSNDNFAQAYAVSGPNASQNPHQHHNGVYAQHHNPAPRSYCLEKQQIKPQEYPHLIGGGQVHQGGYHVKVQDEAGYEGGGYVTVVGGPDQSIRCDSVKSEAAESSCSSLSSTEEGLVVVQHPPQDLVVYDSSVSVRNGGVLVAVGPAPPHQSNLVNQNNPANAGAAVPPGWKRIVNNGAVFYIRYKHDAEVPHGHDAEVPHGHDAEVPHGHDAEVPHGHDAEVPHGHDAEVPHGHDAEVPHGHDAEVPHGHDAEVPHRHDAELPHRHDVELPHRHDAELPLMRIRVQTSITALIYKSVLL</sequence>
<proteinExistence type="predicted"/>